<protein>
    <submittedName>
        <fullName evidence="1">Uncharacterized protein</fullName>
    </submittedName>
</protein>
<organism evidence="1 2">
    <name type="scientific">Thiothrix lacustris</name>
    <dbReference type="NCBI Taxonomy" id="525917"/>
    <lineage>
        <taxon>Bacteria</taxon>
        <taxon>Pseudomonadati</taxon>
        <taxon>Pseudomonadota</taxon>
        <taxon>Gammaproteobacteria</taxon>
        <taxon>Thiotrichales</taxon>
        <taxon>Thiotrichaceae</taxon>
        <taxon>Thiothrix</taxon>
    </lineage>
</organism>
<gene>
    <name evidence="1" type="ORF">RCF98_07255</name>
</gene>
<reference evidence="1 2" key="1">
    <citation type="submission" date="2023-08" db="EMBL/GenBank/DDBJ databases">
        <title>New molecular markers tilS and rpoB for phylogenetic and monitoring studies of the genus Thiothrix biodiversity.</title>
        <authorList>
            <person name="Ravin N.V."/>
            <person name="Smolyakov D."/>
            <person name="Markov N.D."/>
            <person name="Beletsky A.V."/>
            <person name="Mardanov A.V."/>
            <person name="Rudenko T.S."/>
            <person name="Grabovich M.Y."/>
        </authorList>
    </citation>
    <scope>NUCLEOTIDE SEQUENCE [LARGE SCALE GENOMIC DNA]</scope>
    <source>
        <strain evidence="1 2">MK1</strain>
    </source>
</reference>
<evidence type="ECO:0000313" key="1">
    <source>
        <dbReference type="EMBL" id="WML92132.1"/>
    </source>
</evidence>
<keyword evidence="2" id="KW-1185">Reference proteome</keyword>
<proteinExistence type="predicted"/>
<dbReference type="EMBL" id="CP133218">
    <property type="protein sequence ID" value="WML92132.1"/>
    <property type="molecule type" value="Genomic_DNA"/>
</dbReference>
<sequence>MENVGVWWKSSHASAESEHALLVLRNIKDFPEYEPWLIVPCKRLNTVP</sequence>
<dbReference type="RefSeq" id="WP_308897184.1">
    <property type="nucleotide sequence ID" value="NZ_CP133218.1"/>
</dbReference>
<dbReference type="Proteomes" id="UP001236657">
    <property type="component" value="Chromosome"/>
</dbReference>
<name>A0ABY9MU95_9GAMM</name>
<accession>A0ABY9MU95</accession>
<evidence type="ECO:0000313" key="2">
    <source>
        <dbReference type="Proteomes" id="UP001236657"/>
    </source>
</evidence>